<evidence type="ECO:0000256" key="5">
    <source>
        <dbReference type="SAM" id="MobiDB-lite"/>
    </source>
</evidence>
<dbReference type="GO" id="GO:0006086">
    <property type="term" value="P:pyruvate decarboxylation to acetyl-CoA"/>
    <property type="evidence" value="ECO:0007669"/>
    <property type="project" value="InterPro"/>
</dbReference>
<accession>A0A4U6QIY1</accession>
<dbReference type="SUPFAM" id="SSF51230">
    <property type="entry name" value="Single hybrid motif"/>
    <property type="match status" value="1"/>
</dbReference>
<feature type="compositionally biased region" description="Pro residues" evidence="5">
    <location>
        <begin position="214"/>
        <end position="227"/>
    </location>
</feature>
<dbReference type="EMBL" id="SZZH01000001">
    <property type="protein sequence ID" value="TKV60387.1"/>
    <property type="molecule type" value="Genomic_DNA"/>
</dbReference>
<dbReference type="InterPro" id="IPR011053">
    <property type="entry name" value="Single_hybrid_motif"/>
</dbReference>
<dbReference type="GO" id="GO:0045254">
    <property type="term" value="C:pyruvate dehydrogenase complex"/>
    <property type="evidence" value="ECO:0007669"/>
    <property type="project" value="InterPro"/>
</dbReference>
<comment type="cofactor">
    <cofactor evidence="1 4">
        <name>(R)-lipoate</name>
        <dbReference type="ChEBI" id="CHEBI:83088"/>
    </cofactor>
</comment>
<gene>
    <name evidence="8" type="ORF">FDO65_01320</name>
</gene>
<dbReference type="PANTHER" id="PTHR23151:SF75">
    <property type="entry name" value="DIHYDROLIPOYLLYSINE-RESIDUE ACETYLTRANSFERASE COMPONENT 5 OF PYRUVATE DEHYDROGENASE COMPLEX, CHLOROPLASTIC"/>
    <property type="match status" value="1"/>
</dbReference>
<keyword evidence="9" id="KW-1185">Reference proteome</keyword>
<evidence type="ECO:0000259" key="7">
    <source>
        <dbReference type="PROSITE" id="PS51826"/>
    </source>
</evidence>
<feature type="region of interest" description="Disordered" evidence="5">
    <location>
        <begin position="205"/>
        <end position="235"/>
    </location>
</feature>
<dbReference type="CDD" id="cd06849">
    <property type="entry name" value="lipoyl_domain"/>
    <property type="match status" value="1"/>
</dbReference>
<dbReference type="EC" id="2.3.1.-" evidence="4"/>
<dbReference type="InterPro" id="IPR023213">
    <property type="entry name" value="CAT-like_dom_sf"/>
</dbReference>
<dbReference type="Proteomes" id="UP000306985">
    <property type="component" value="Unassembled WGS sequence"/>
</dbReference>
<feature type="domain" description="Lipoyl-binding" evidence="6">
    <location>
        <begin position="2"/>
        <end position="77"/>
    </location>
</feature>
<dbReference type="PROSITE" id="PS00189">
    <property type="entry name" value="LIPOYL"/>
    <property type="match status" value="1"/>
</dbReference>
<feature type="region of interest" description="Disordered" evidence="5">
    <location>
        <begin position="91"/>
        <end position="167"/>
    </location>
</feature>
<dbReference type="PROSITE" id="PS50968">
    <property type="entry name" value="BIOTINYL_LIPOYL"/>
    <property type="match status" value="1"/>
</dbReference>
<dbReference type="InterPro" id="IPR001078">
    <property type="entry name" value="2-oxoacid_DH_actylTfrase"/>
</dbReference>
<name>A0A4U6QIY1_9ACTN</name>
<dbReference type="InterPro" id="IPR003016">
    <property type="entry name" value="2-oxoA_DH_lipoyl-BS"/>
</dbReference>
<dbReference type="PROSITE" id="PS51826">
    <property type="entry name" value="PSBD"/>
    <property type="match status" value="1"/>
</dbReference>
<feature type="compositionally biased region" description="Low complexity" evidence="5">
    <location>
        <begin position="115"/>
        <end position="162"/>
    </location>
</feature>
<organism evidence="8 9">
    <name type="scientific">Nakamurella flava</name>
    <dbReference type="NCBI Taxonomy" id="2576308"/>
    <lineage>
        <taxon>Bacteria</taxon>
        <taxon>Bacillati</taxon>
        <taxon>Actinomycetota</taxon>
        <taxon>Actinomycetes</taxon>
        <taxon>Nakamurellales</taxon>
        <taxon>Nakamurellaceae</taxon>
        <taxon>Nakamurella</taxon>
    </lineage>
</organism>
<comment type="caution">
    <text evidence="8">The sequence shown here is derived from an EMBL/GenBank/DDBJ whole genome shotgun (WGS) entry which is preliminary data.</text>
</comment>
<reference evidence="8 9" key="1">
    <citation type="submission" date="2019-05" db="EMBL/GenBank/DDBJ databases">
        <title>Nakamurella sp. N5BH11, whole genome shotgun sequence.</title>
        <authorList>
            <person name="Tuo L."/>
        </authorList>
    </citation>
    <scope>NUCLEOTIDE SEQUENCE [LARGE SCALE GENOMIC DNA]</scope>
    <source>
        <strain evidence="8 9">N5BH11</strain>
    </source>
</reference>
<dbReference type="SUPFAM" id="SSF52777">
    <property type="entry name" value="CoA-dependent acyltransferases"/>
    <property type="match status" value="1"/>
</dbReference>
<dbReference type="AlphaFoldDB" id="A0A4U6QIY1"/>
<dbReference type="RefSeq" id="WP_137447691.1">
    <property type="nucleotide sequence ID" value="NZ_SZZH01000001.1"/>
</dbReference>
<dbReference type="Pfam" id="PF00364">
    <property type="entry name" value="Biotin_lipoyl"/>
    <property type="match status" value="1"/>
</dbReference>
<sequence length="467" mass="47021">MATLFRMPGVSADADEAVLEAWSVKAGATISSGQAMASVETEKAVVEVESDIDGVVHALLVADGATVPVGDPIAVLLAEGEDPAEGDKLVAQLGVGSGGGSDKPAAAEPSTGGEADAAVKSAPEEAAAPDPSTPAVPAEVSAGAPAAPLSPAAGAGAPSTNGGSHGRVFASPIARKLAKEAGLDVADIEGTGPGGRIVRDDVRKAVESAKSAPAPAPTPDAPAPQSAPAPAAAAAPAVSRPGWNAVPHSKLRKLVASRLQASKQQAPHFYLRTSLQVDALLKLRAELNAVSTTRLSVNDFLVKAAARALLDVPDMNVVWSEDAVLQAPTADVAVAVASERGLVTPVISDIGSLSLSSLSGRIKDAVARANAGKLQQSELEGGTLTISNLGMFGVEEFDAIINPPQAGILAVGAATPTPVVTDKGKVKVRTIVKVVLSVDHRPVDGVVGAQWLARFKELVENPLLIVV</sequence>
<dbReference type="Pfam" id="PF00198">
    <property type="entry name" value="2-oxoacid_dh"/>
    <property type="match status" value="1"/>
</dbReference>
<dbReference type="Gene3D" id="3.30.559.10">
    <property type="entry name" value="Chloramphenicol acetyltransferase-like domain"/>
    <property type="match status" value="1"/>
</dbReference>
<evidence type="ECO:0000256" key="3">
    <source>
        <dbReference type="ARBA" id="ARBA00022823"/>
    </source>
</evidence>
<evidence type="ECO:0000256" key="4">
    <source>
        <dbReference type="RuleBase" id="RU003423"/>
    </source>
</evidence>
<dbReference type="InterPro" id="IPR000089">
    <property type="entry name" value="Biotin_lipoyl"/>
</dbReference>
<keyword evidence="4" id="KW-0808">Transferase</keyword>
<proteinExistence type="inferred from homology"/>
<evidence type="ECO:0000313" key="9">
    <source>
        <dbReference type="Proteomes" id="UP000306985"/>
    </source>
</evidence>
<comment type="similarity">
    <text evidence="2 4">Belongs to the 2-oxoacid dehydrogenase family.</text>
</comment>
<dbReference type="InterPro" id="IPR036625">
    <property type="entry name" value="E3-bd_dom_sf"/>
</dbReference>
<dbReference type="Gene3D" id="2.40.50.100">
    <property type="match status" value="1"/>
</dbReference>
<dbReference type="InterPro" id="IPR045257">
    <property type="entry name" value="E2/Pdx1"/>
</dbReference>
<evidence type="ECO:0000256" key="2">
    <source>
        <dbReference type="ARBA" id="ARBA00007317"/>
    </source>
</evidence>
<dbReference type="SUPFAM" id="SSF47005">
    <property type="entry name" value="Peripheral subunit-binding domain of 2-oxo acid dehydrogenase complex"/>
    <property type="match status" value="1"/>
</dbReference>
<dbReference type="Pfam" id="PF02817">
    <property type="entry name" value="E3_binding"/>
    <property type="match status" value="1"/>
</dbReference>
<dbReference type="GO" id="GO:0004742">
    <property type="term" value="F:dihydrolipoyllysine-residue acetyltransferase activity"/>
    <property type="evidence" value="ECO:0007669"/>
    <property type="project" value="TreeGrafter"/>
</dbReference>
<dbReference type="InterPro" id="IPR004167">
    <property type="entry name" value="PSBD"/>
</dbReference>
<dbReference type="Gene3D" id="4.10.320.10">
    <property type="entry name" value="E3-binding domain"/>
    <property type="match status" value="1"/>
</dbReference>
<keyword evidence="3 4" id="KW-0450">Lipoyl</keyword>
<keyword evidence="4" id="KW-0012">Acyltransferase</keyword>
<evidence type="ECO:0000259" key="6">
    <source>
        <dbReference type="PROSITE" id="PS50968"/>
    </source>
</evidence>
<evidence type="ECO:0000256" key="1">
    <source>
        <dbReference type="ARBA" id="ARBA00001938"/>
    </source>
</evidence>
<protein>
    <recommendedName>
        <fullName evidence="4">Dihydrolipoamide acetyltransferase component of pyruvate dehydrogenase complex</fullName>
        <ecNumber evidence="4">2.3.1.-</ecNumber>
    </recommendedName>
</protein>
<feature type="domain" description="Peripheral subunit-binding (PSBD)" evidence="7">
    <location>
        <begin position="169"/>
        <end position="206"/>
    </location>
</feature>
<dbReference type="OrthoDB" id="9805770at2"/>
<evidence type="ECO:0000313" key="8">
    <source>
        <dbReference type="EMBL" id="TKV60387.1"/>
    </source>
</evidence>
<dbReference type="PANTHER" id="PTHR23151">
    <property type="entry name" value="DIHYDROLIPOAMIDE ACETYL/SUCCINYL-TRANSFERASE-RELATED"/>
    <property type="match status" value="1"/>
</dbReference>